<dbReference type="OrthoDB" id="7041663at2"/>
<name>A0A0A7PIB1_9SPHN</name>
<dbReference type="Pfam" id="PF08281">
    <property type="entry name" value="Sigma70_r4_2"/>
    <property type="match status" value="1"/>
</dbReference>
<dbReference type="InterPro" id="IPR036388">
    <property type="entry name" value="WH-like_DNA-bd_sf"/>
</dbReference>
<keyword evidence="4" id="KW-0238">DNA-binding</keyword>
<protein>
    <submittedName>
        <fullName evidence="8">ECF subfamily RNA polymerase sigma-24 factor</fullName>
    </submittedName>
</protein>
<evidence type="ECO:0000313" key="9">
    <source>
        <dbReference type="Proteomes" id="UP000030907"/>
    </source>
</evidence>
<comment type="similarity">
    <text evidence="1">Belongs to the sigma-70 factor family. ECF subfamily.</text>
</comment>
<dbReference type="Pfam" id="PF04542">
    <property type="entry name" value="Sigma70_r2"/>
    <property type="match status" value="1"/>
</dbReference>
<evidence type="ECO:0000256" key="3">
    <source>
        <dbReference type="ARBA" id="ARBA00023082"/>
    </source>
</evidence>
<evidence type="ECO:0000259" key="6">
    <source>
        <dbReference type="Pfam" id="PF04542"/>
    </source>
</evidence>
<dbReference type="PANTHER" id="PTHR43133">
    <property type="entry name" value="RNA POLYMERASE ECF-TYPE SIGMA FACTO"/>
    <property type="match status" value="1"/>
</dbReference>
<dbReference type="KEGG" id="sphk:SKP52_10415"/>
<reference evidence="8 9" key="1">
    <citation type="journal article" date="2015" name="Int. J. Syst. Evol. Microbiol.">
        <title>Description of Sphingopyxis fribergensis sp. nov. - a soil bacterium with the ability to degrade styrene and phenylacetic acid.</title>
        <authorList>
            <person name="Oelschlagel M."/>
            <person name="Ruckert C."/>
            <person name="Kalinowski J."/>
            <person name="Schmidt G."/>
            <person name="Schlomann M."/>
            <person name="Tischler D."/>
        </authorList>
    </citation>
    <scope>NUCLEOTIDE SEQUENCE [LARGE SCALE GENOMIC DNA]</scope>
    <source>
        <strain evidence="8 9">Kp5.2</strain>
    </source>
</reference>
<dbReference type="InterPro" id="IPR014284">
    <property type="entry name" value="RNA_pol_sigma-70_dom"/>
</dbReference>
<evidence type="ECO:0000256" key="2">
    <source>
        <dbReference type="ARBA" id="ARBA00023015"/>
    </source>
</evidence>
<evidence type="ECO:0000256" key="4">
    <source>
        <dbReference type="ARBA" id="ARBA00023125"/>
    </source>
</evidence>
<dbReference type="PANTHER" id="PTHR43133:SF58">
    <property type="entry name" value="ECF RNA POLYMERASE SIGMA FACTOR SIGD"/>
    <property type="match status" value="1"/>
</dbReference>
<dbReference type="AlphaFoldDB" id="A0A0A7PIB1"/>
<keyword evidence="2" id="KW-0805">Transcription regulation</keyword>
<dbReference type="HOGENOM" id="CLU_047691_10_2_5"/>
<gene>
    <name evidence="8" type="ORF">SKP52_10415</name>
</gene>
<proteinExistence type="inferred from homology"/>
<dbReference type="InterPro" id="IPR007627">
    <property type="entry name" value="RNA_pol_sigma70_r2"/>
</dbReference>
<dbReference type="InterPro" id="IPR013324">
    <property type="entry name" value="RNA_pol_sigma_r3/r4-like"/>
</dbReference>
<keyword evidence="3" id="KW-0731">Sigma factor</keyword>
<dbReference type="SUPFAM" id="SSF88946">
    <property type="entry name" value="Sigma2 domain of RNA polymerase sigma factors"/>
    <property type="match status" value="1"/>
</dbReference>
<dbReference type="GO" id="GO:0006352">
    <property type="term" value="P:DNA-templated transcription initiation"/>
    <property type="evidence" value="ECO:0007669"/>
    <property type="project" value="InterPro"/>
</dbReference>
<dbReference type="InterPro" id="IPR013249">
    <property type="entry name" value="RNA_pol_sigma70_r4_t2"/>
</dbReference>
<evidence type="ECO:0000256" key="1">
    <source>
        <dbReference type="ARBA" id="ARBA00010641"/>
    </source>
</evidence>
<organism evidence="8 9">
    <name type="scientific">Sphingopyxis fribergensis</name>
    <dbReference type="NCBI Taxonomy" id="1515612"/>
    <lineage>
        <taxon>Bacteria</taxon>
        <taxon>Pseudomonadati</taxon>
        <taxon>Pseudomonadota</taxon>
        <taxon>Alphaproteobacteria</taxon>
        <taxon>Sphingomonadales</taxon>
        <taxon>Sphingomonadaceae</taxon>
        <taxon>Sphingopyxis</taxon>
    </lineage>
</organism>
<keyword evidence="9" id="KW-1185">Reference proteome</keyword>
<feature type="domain" description="RNA polymerase sigma factor 70 region 4 type 2" evidence="7">
    <location>
        <begin position="115"/>
        <end position="166"/>
    </location>
</feature>
<dbReference type="EMBL" id="CP009122">
    <property type="protein sequence ID" value="AJA08988.1"/>
    <property type="molecule type" value="Genomic_DNA"/>
</dbReference>
<feature type="domain" description="RNA polymerase sigma-70 region 2" evidence="6">
    <location>
        <begin position="35"/>
        <end position="91"/>
    </location>
</feature>
<keyword evidence="5" id="KW-0804">Transcription</keyword>
<dbReference type="Proteomes" id="UP000030907">
    <property type="component" value="Chromosome"/>
</dbReference>
<dbReference type="NCBIfam" id="TIGR02937">
    <property type="entry name" value="sigma70-ECF"/>
    <property type="match status" value="1"/>
</dbReference>
<dbReference type="SUPFAM" id="SSF88659">
    <property type="entry name" value="Sigma3 and sigma4 domains of RNA polymerase sigma factors"/>
    <property type="match status" value="1"/>
</dbReference>
<dbReference type="Gene3D" id="1.10.1740.10">
    <property type="match status" value="1"/>
</dbReference>
<dbReference type="Gene3D" id="1.10.10.10">
    <property type="entry name" value="Winged helix-like DNA-binding domain superfamily/Winged helix DNA-binding domain"/>
    <property type="match status" value="1"/>
</dbReference>
<dbReference type="InterPro" id="IPR039425">
    <property type="entry name" value="RNA_pol_sigma-70-like"/>
</dbReference>
<dbReference type="RefSeq" id="WP_039574552.1">
    <property type="nucleotide sequence ID" value="NZ_CP009122.1"/>
</dbReference>
<evidence type="ECO:0000259" key="7">
    <source>
        <dbReference type="Pfam" id="PF08281"/>
    </source>
</evidence>
<dbReference type="GO" id="GO:0003677">
    <property type="term" value="F:DNA binding"/>
    <property type="evidence" value="ECO:0007669"/>
    <property type="project" value="UniProtKB-KW"/>
</dbReference>
<sequence length="173" mass="19317">MSIDEPSLARLMAASQRGDRAAYRALLVDSRQWLTRYFARRIAAHHIDDLVQETLVSMHRKLATWDSGRAFLPWLAAIARYRWIDMLRRQRDEAELGDNDAAVGAEDEAVHAKLSIDHLLTLLPPGQAQAITLVKIEGASIAEASKISGQSESLVKVNIHRGLKKLAELIESE</sequence>
<evidence type="ECO:0000313" key="8">
    <source>
        <dbReference type="EMBL" id="AJA08988.1"/>
    </source>
</evidence>
<dbReference type="InterPro" id="IPR013325">
    <property type="entry name" value="RNA_pol_sigma_r2"/>
</dbReference>
<dbReference type="STRING" id="1515612.SKP52_10415"/>
<accession>A0A0A7PIB1</accession>
<evidence type="ECO:0000256" key="5">
    <source>
        <dbReference type="ARBA" id="ARBA00023163"/>
    </source>
</evidence>
<dbReference type="GO" id="GO:0016987">
    <property type="term" value="F:sigma factor activity"/>
    <property type="evidence" value="ECO:0007669"/>
    <property type="project" value="UniProtKB-KW"/>
</dbReference>